<dbReference type="InterPro" id="IPR001765">
    <property type="entry name" value="Carbonic_anhydrase"/>
</dbReference>
<dbReference type="EMBL" id="FJUW01000016">
    <property type="protein sequence ID" value="CZS98965.1"/>
    <property type="molecule type" value="Genomic_DNA"/>
</dbReference>
<keyword evidence="2" id="KW-0456">Lyase</keyword>
<evidence type="ECO:0000313" key="4">
    <source>
        <dbReference type="Proteomes" id="UP000178129"/>
    </source>
</evidence>
<dbReference type="GO" id="GO:0004089">
    <property type="term" value="F:carbonate dehydratase activity"/>
    <property type="evidence" value="ECO:0007669"/>
    <property type="project" value="UniProtKB-UniRule"/>
</dbReference>
<comment type="caution">
    <text evidence="3">The sequence shown here is derived from an EMBL/GenBank/DDBJ whole genome shotgun (WGS) entry which is preliminary data.</text>
</comment>
<comment type="catalytic activity">
    <reaction evidence="2">
        <text>hydrogencarbonate + H(+) = CO2 + H2O</text>
        <dbReference type="Rhea" id="RHEA:10748"/>
        <dbReference type="ChEBI" id="CHEBI:15377"/>
        <dbReference type="ChEBI" id="CHEBI:15378"/>
        <dbReference type="ChEBI" id="CHEBI:16526"/>
        <dbReference type="ChEBI" id="CHEBI:17544"/>
        <dbReference type="EC" id="4.2.1.1"/>
    </reaction>
</comment>
<proteinExistence type="inferred from homology"/>
<reference evidence="4" key="1">
    <citation type="submission" date="2016-03" db="EMBL/GenBank/DDBJ databases">
        <authorList>
            <person name="Ploux O."/>
        </authorList>
    </citation>
    <scope>NUCLEOTIDE SEQUENCE [LARGE SCALE GENOMIC DNA]</scope>
    <source>
        <strain evidence="4">UK7</strain>
    </source>
</reference>
<dbReference type="SUPFAM" id="SSF53056">
    <property type="entry name" value="beta-carbonic anhydrase, cab"/>
    <property type="match status" value="1"/>
</dbReference>
<dbReference type="Pfam" id="PF00484">
    <property type="entry name" value="Pro_CA"/>
    <property type="match status" value="1"/>
</dbReference>
<keyword evidence="2" id="KW-0862">Zinc</keyword>
<dbReference type="PROSITE" id="PS51257">
    <property type="entry name" value="PROKAR_LIPOPROTEIN"/>
    <property type="match status" value="1"/>
</dbReference>
<dbReference type="EC" id="4.2.1.1" evidence="2"/>
<sequence>MGPNRKAILAPPTSYISSSSAFLTYSCSACFKERPKEPHDEIAEQDDTDELLRKLRKKYLRIRFEIKRGMGELQRTSEPSVLREIGLGTESFYTLARLFRFPRTRDHAPGSSTRRRLRASQHRQYDLAYRHQLHGRNRIRRRASQSKTHRPLRTHLLRWSQCLLGDARVGGIIDAWITPLRTLRKTNAEELKALGDDGKRAVRLAELNVETGVGNLMGNWIVEEAVRERGLTVHGVLYDVACGKIRDLQVGTAGSSAATQETGGCQG</sequence>
<organism evidence="3 4">
    <name type="scientific">Rhynchosporium graminicola</name>
    <dbReference type="NCBI Taxonomy" id="2792576"/>
    <lineage>
        <taxon>Eukaryota</taxon>
        <taxon>Fungi</taxon>
        <taxon>Dikarya</taxon>
        <taxon>Ascomycota</taxon>
        <taxon>Pezizomycotina</taxon>
        <taxon>Leotiomycetes</taxon>
        <taxon>Helotiales</taxon>
        <taxon>Ploettnerulaceae</taxon>
        <taxon>Rhynchosporium</taxon>
    </lineage>
</organism>
<comment type="similarity">
    <text evidence="1 2">Belongs to the beta-class carbonic anhydrase family.</text>
</comment>
<dbReference type="Gene3D" id="3.40.1050.10">
    <property type="entry name" value="Carbonic anhydrase"/>
    <property type="match status" value="1"/>
</dbReference>
<dbReference type="InterPro" id="IPR036874">
    <property type="entry name" value="Carbonic_anhydrase_sf"/>
</dbReference>
<protein>
    <recommendedName>
        <fullName evidence="2">Carbonic anhydrase</fullName>
        <ecNumber evidence="2">4.2.1.1</ecNumber>
    </recommendedName>
    <alternativeName>
        <fullName evidence="2">Carbonate dehydratase</fullName>
    </alternativeName>
</protein>
<dbReference type="Proteomes" id="UP000178129">
    <property type="component" value="Unassembled WGS sequence"/>
</dbReference>
<gene>
    <name evidence="3" type="ORF">RCO7_00381</name>
</gene>
<keyword evidence="4" id="KW-1185">Reference proteome</keyword>
<evidence type="ECO:0000313" key="3">
    <source>
        <dbReference type="EMBL" id="CZS98965.1"/>
    </source>
</evidence>
<dbReference type="GO" id="GO:0008270">
    <property type="term" value="F:zinc ion binding"/>
    <property type="evidence" value="ECO:0007669"/>
    <property type="project" value="UniProtKB-UniRule"/>
</dbReference>
<dbReference type="AlphaFoldDB" id="A0A1E1KLQ8"/>
<evidence type="ECO:0000256" key="1">
    <source>
        <dbReference type="ARBA" id="ARBA00006217"/>
    </source>
</evidence>
<dbReference type="STRING" id="914237.A0A1E1KLQ8"/>
<name>A0A1E1KLQ8_9HELO</name>
<comment type="function">
    <text evidence="2">Reversible hydration of carbon dioxide.</text>
</comment>
<dbReference type="InParanoid" id="A0A1E1KLQ8"/>
<evidence type="ECO:0000256" key="2">
    <source>
        <dbReference type="RuleBase" id="RU003956"/>
    </source>
</evidence>
<accession>A0A1E1KLQ8</accession>